<dbReference type="SUPFAM" id="SSF56300">
    <property type="entry name" value="Metallo-dependent phosphatases"/>
    <property type="match status" value="1"/>
</dbReference>
<dbReference type="SUPFAM" id="SSF55816">
    <property type="entry name" value="5'-nucleotidase (syn. UDP-sugar hydrolase), C-terminal domain"/>
    <property type="match status" value="1"/>
</dbReference>
<dbReference type="PRINTS" id="PR01607">
    <property type="entry name" value="APYRASEFAMLY"/>
</dbReference>
<comment type="similarity">
    <text evidence="1">Belongs to the 5'-nucleotidase family.</text>
</comment>
<dbReference type="STRING" id="270498.CHK_0862"/>
<dbReference type="PANTHER" id="PTHR11575:SF24">
    <property type="entry name" value="5'-NUCLEOTIDASE"/>
    <property type="match status" value="1"/>
</dbReference>
<sequence>MRYLKAPALLLAILILVSLFPAYAIAAPEASPEIETVINIYHTNDVHGHALGNESSIGYARFKTYVKEDTADGKLIVDAGDAFSGSAFTNLSEGESISQIMNSVGYNAYVPGSHDFEYGTDRLLELVEASGTDGLALNLLKDGQPLFPAYRIFQKNGVKIGVIGIVSPDVPAVNDPNQLSGLTFLDKNDTIFAAQEAVAALQAENVNAIVALTHLGTSDTSTLSSIDIATSVSGIDLIIDGKSHDEYENGFNSYTGYIAGVTPPIAQAGKYFESFGVATLNFDDENNLLSISDKLIDYETAAKSAPDKKTAAIITDFTQAQQPILEKRIASTPVLLNGESEYVRTGSSNFGILATTAMMESTGADIAILNSGSILSSVPQGDITFGAMYNALDFDDYIVTTTVTGAELKELLNSQLIYQKSGFPQIAGFTIEAEQYLTESGAQAAAVTSLTRNGEPVRDDDTLTVAVLDYMYHGGDDYSFSAPLLKEYDTLFNTVVSYLNDTPQKKIESFSNMTNIMIWEETIDADSIISKLKLSVPSNINIFLNQPSTVPESVLYNLVGQNRDLVFFLQNERPYSFVFDGERIPSAMNASLVASVSQEVPEGKRTASSADREAIFVDLSKNQALPPDTLLNVYVGDVYQPGSLVYLYYYDLNRDILPLNTDGIKVDSSGNISFPVVGGTTYLVNSKLLNASTLFEAPTPSNPFLPGIAVVLVIFSAWVVFFLITKKGSQKNEK</sequence>
<keyword evidence="1" id="KW-0547">Nucleotide-binding</keyword>
<dbReference type="GO" id="GO:0000166">
    <property type="term" value="F:nucleotide binding"/>
    <property type="evidence" value="ECO:0007669"/>
    <property type="project" value="UniProtKB-KW"/>
</dbReference>
<dbReference type="AlphaFoldDB" id="A0A0M2NNA9"/>
<dbReference type="EC" id="3.1.3.5" evidence="4"/>
<gene>
    <name evidence="4" type="ORF">CHK_0862</name>
</gene>
<keyword evidence="2" id="KW-0812">Transmembrane</keyword>
<dbReference type="InterPro" id="IPR029052">
    <property type="entry name" value="Metallo-depent_PP-like"/>
</dbReference>
<accession>A0A0M2NNA9</accession>
<comment type="caution">
    <text evidence="4">The sequence shown here is derived from an EMBL/GenBank/DDBJ whole genome shotgun (WGS) entry which is preliminary data.</text>
</comment>
<protein>
    <submittedName>
        <fullName evidence="4">5'-nucleotidase</fullName>
        <ecNumber evidence="4">3.1.3.5</ecNumber>
    </submittedName>
</protein>
<dbReference type="PANTHER" id="PTHR11575">
    <property type="entry name" value="5'-NUCLEOTIDASE-RELATED"/>
    <property type="match status" value="1"/>
</dbReference>
<dbReference type="Proteomes" id="UP000034076">
    <property type="component" value="Unassembled WGS sequence"/>
</dbReference>
<evidence type="ECO:0000256" key="2">
    <source>
        <dbReference type="SAM" id="Phobius"/>
    </source>
</evidence>
<evidence type="ECO:0000256" key="1">
    <source>
        <dbReference type="RuleBase" id="RU362119"/>
    </source>
</evidence>
<keyword evidence="1" id="KW-0732">Signal</keyword>
<dbReference type="CDD" id="cd00845">
    <property type="entry name" value="MPP_UshA_N_like"/>
    <property type="match status" value="1"/>
</dbReference>
<evidence type="ECO:0000313" key="4">
    <source>
        <dbReference type="EMBL" id="KKI51695.1"/>
    </source>
</evidence>
<keyword evidence="2" id="KW-1133">Transmembrane helix</keyword>
<name>A0A0M2NNA9_9FIRM</name>
<keyword evidence="5" id="KW-1185">Reference proteome</keyword>
<organism evidence="4 5">
    <name type="scientific">Christensenella hongkongensis</name>
    <dbReference type="NCBI Taxonomy" id="270498"/>
    <lineage>
        <taxon>Bacteria</taxon>
        <taxon>Bacillati</taxon>
        <taxon>Bacillota</taxon>
        <taxon>Clostridia</taxon>
        <taxon>Christensenellales</taxon>
        <taxon>Christensenellaceae</taxon>
        <taxon>Christensenella</taxon>
    </lineage>
</organism>
<evidence type="ECO:0000313" key="5">
    <source>
        <dbReference type="Proteomes" id="UP000034076"/>
    </source>
</evidence>
<keyword evidence="1 4" id="KW-0378">Hydrolase</keyword>
<feature type="domain" description="5'-Nucleotidase C-terminal" evidence="3">
    <location>
        <begin position="331"/>
        <end position="478"/>
    </location>
</feature>
<dbReference type="OrthoDB" id="9800780at2"/>
<dbReference type="Pfam" id="PF02872">
    <property type="entry name" value="5_nucleotid_C"/>
    <property type="match status" value="1"/>
</dbReference>
<proteinExistence type="inferred from homology"/>
<dbReference type="InterPro" id="IPR008334">
    <property type="entry name" value="5'-Nucleotdase_C"/>
</dbReference>
<dbReference type="InterPro" id="IPR036907">
    <property type="entry name" value="5'-Nucleotdase_C_sf"/>
</dbReference>
<dbReference type="Gene3D" id="3.60.21.10">
    <property type="match status" value="1"/>
</dbReference>
<keyword evidence="2" id="KW-0472">Membrane</keyword>
<feature type="signal peptide" evidence="1">
    <location>
        <begin position="1"/>
        <end position="26"/>
    </location>
</feature>
<dbReference type="Gene3D" id="3.90.780.10">
    <property type="entry name" value="5'-Nucleotidase, C-terminal domain"/>
    <property type="match status" value="1"/>
</dbReference>
<evidence type="ECO:0000259" key="3">
    <source>
        <dbReference type="Pfam" id="PF02872"/>
    </source>
</evidence>
<feature type="transmembrane region" description="Helical" evidence="2">
    <location>
        <begin position="704"/>
        <end position="724"/>
    </location>
</feature>
<reference evidence="4 5" key="1">
    <citation type="submission" date="2015-04" db="EMBL/GenBank/DDBJ databases">
        <title>Draft genome sequence of bacteremic isolate Catabacter hongkongensis type strain HKU16T.</title>
        <authorList>
            <person name="Lau S.K."/>
            <person name="Teng J.L."/>
            <person name="Huang Y."/>
            <person name="Curreem S.O."/>
            <person name="Tsui S.K."/>
            <person name="Woo P.C."/>
        </authorList>
    </citation>
    <scope>NUCLEOTIDE SEQUENCE [LARGE SCALE GENOMIC DNA]</scope>
    <source>
        <strain evidence="4 5">HKU16</strain>
    </source>
</reference>
<feature type="chain" id="PRO_5017846615" evidence="1">
    <location>
        <begin position="27"/>
        <end position="734"/>
    </location>
</feature>
<dbReference type="GO" id="GO:0009166">
    <property type="term" value="P:nucleotide catabolic process"/>
    <property type="evidence" value="ECO:0007669"/>
    <property type="project" value="InterPro"/>
</dbReference>
<dbReference type="InterPro" id="IPR006179">
    <property type="entry name" value="5_nucleotidase/apyrase"/>
</dbReference>
<dbReference type="EMBL" id="LAYJ01000068">
    <property type="protein sequence ID" value="KKI51695.1"/>
    <property type="molecule type" value="Genomic_DNA"/>
</dbReference>
<dbReference type="GO" id="GO:0008253">
    <property type="term" value="F:5'-nucleotidase activity"/>
    <property type="evidence" value="ECO:0007669"/>
    <property type="project" value="UniProtKB-EC"/>
</dbReference>
<dbReference type="RefSeq" id="WP_046442775.1">
    <property type="nucleotide sequence ID" value="NZ_LAYJ01000068.1"/>
</dbReference>